<proteinExistence type="predicted"/>
<evidence type="ECO:0000259" key="2">
    <source>
        <dbReference type="Pfam" id="PF00535"/>
    </source>
</evidence>
<reference evidence="3 4" key="1">
    <citation type="submission" date="2018-12" db="EMBL/GenBank/DDBJ databases">
        <title>bacterium Hansschlegelia zhihuaiae S113.</title>
        <authorList>
            <person name="He J."/>
        </authorList>
    </citation>
    <scope>NUCLEOTIDE SEQUENCE [LARGE SCALE GENOMIC DNA]</scope>
    <source>
        <strain evidence="3 4">S 113</strain>
    </source>
</reference>
<evidence type="ECO:0000256" key="1">
    <source>
        <dbReference type="SAM" id="MobiDB-lite"/>
    </source>
</evidence>
<dbReference type="PANTHER" id="PTHR43685">
    <property type="entry name" value="GLYCOSYLTRANSFERASE"/>
    <property type="match status" value="1"/>
</dbReference>
<feature type="region of interest" description="Disordered" evidence="1">
    <location>
        <begin position="1"/>
        <end position="37"/>
    </location>
</feature>
<dbReference type="Gene3D" id="3.90.550.10">
    <property type="entry name" value="Spore Coat Polysaccharide Biosynthesis Protein SpsA, Chain A"/>
    <property type="match status" value="1"/>
</dbReference>
<dbReference type="InterPro" id="IPR029044">
    <property type="entry name" value="Nucleotide-diphossugar_trans"/>
</dbReference>
<accession>A0A4Q0M2T4</accession>
<evidence type="ECO:0000313" key="3">
    <source>
        <dbReference type="EMBL" id="RXF67023.1"/>
    </source>
</evidence>
<dbReference type="InterPro" id="IPR001173">
    <property type="entry name" value="Glyco_trans_2-like"/>
</dbReference>
<gene>
    <name evidence="3" type="ORF">EK403_21815</name>
</gene>
<dbReference type="GO" id="GO:0016740">
    <property type="term" value="F:transferase activity"/>
    <property type="evidence" value="ECO:0007669"/>
    <property type="project" value="UniProtKB-KW"/>
</dbReference>
<keyword evidence="3" id="KW-0808">Transferase</keyword>
<organism evidence="3 4">
    <name type="scientific">Hansschlegelia zhihuaiae</name>
    <dbReference type="NCBI Taxonomy" id="405005"/>
    <lineage>
        <taxon>Bacteria</taxon>
        <taxon>Pseudomonadati</taxon>
        <taxon>Pseudomonadota</taxon>
        <taxon>Alphaproteobacteria</taxon>
        <taxon>Hyphomicrobiales</taxon>
        <taxon>Methylopilaceae</taxon>
        <taxon>Hansschlegelia</taxon>
    </lineage>
</organism>
<protein>
    <submittedName>
        <fullName evidence="3">Glycosyltransferase family 2 protein</fullName>
    </submittedName>
</protein>
<dbReference type="CDD" id="cd00761">
    <property type="entry name" value="Glyco_tranf_GTA_type"/>
    <property type="match status" value="1"/>
</dbReference>
<dbReference type="Pfam" id="PF00535">
    <property type="entry name" value="Glycos_transf_2"/>
    <property type="match status" value="1"/>
</dbReference>
<dbReference type="PANTHER" id="PTHR43685:SF2">
    <property type="entry name" value="GLYCOSYLTRANSFERASE 2-LIKE DOMAIN-CONTAINING PROTEIN"/>
    <property type="match status" value="1"/>
</dbReference>
<dbReference type="EMBL" id="RYFI01000039">
    <property type="protein sequence ID" value="RXF67023.1"/>
    <property type="molecule type" value="Genomic_DNA"/>
</dbReference>
<name>A0A4Q0M2T4_9HYPH</name>
<dbReference type="InterPro" id="IPR050834">
    <property type="entry name" value="Glycosyltransf_2"/>
</dbReference>
<keyword evidence="4" id="KW-1185">Reference proteome</keyword>
<dbReference type="OrthoDB" id="5291101at2"/>
<sequence>MSSRAAEPRTPAASRGGDVEARTARGGAPDDLSRHPSVRMTLNSDAEGLSDPEGTPVTSAASTGEIMAIRLTLGSRETRLPLYATEVATALAQFEAGANGAAFALPAAASIRLTQFGNRASSKQRQQAYALAFRERGRLAVTVRRDAGSYPPECFLCFQVYDDGRRFLTQFWIPLAENEARQEVELPRAASVACFSVHLAGVGVCGDLTVEIAPQSPLAEDRIGFVYPLRSPEDLLALLADRRTDQLSLRQVVMDHPELVTAAVARWFFDRRYHEIFQLLDAARPWREERRLERVWPQLLFFAARGLANLNATQSAIAALEELHALPNWRSLLDAKNVQASLILHGQLLIRNGRADEGVAALELARLNEPTHWQPYYLLANNLDERSAGLRDAYYRAAETLLGRPHPKLTVALVENDLRQGRWSEALSKALAGLAALKQGHDVWLAAANLHLEIGDLASWRRFVGMYFEQYGLSAPRFPLDQEGDARFAPIAESSGAPSIGGEGRVAVVMTAFNSERTLKHAAKSVLAQTYGDVILVIVDDCSSDGTLEIARRLAAADARVRIMGSDVNSGTYTCKNIAISQVDADFYTFHDSDDWMHPERIARHLDAMRRGAACSTSLWYRMSADGRIAQRHAGGYQHANPASIFVRKDVVETVGYFDTVRTGADTEYLWRIRNRCGQAETVELRLPLAIGLHHEASLTQSGAAAFDRYRYSQVRLEYWESWVRWHIDTLASNPADLHMAFPPEERRFWAPEPITPDGGRNQ</sequence>
<feature type="domain" description="Glycosyltransferase 2-like" evidence="2">
    <location>
        <begin position="508"/>
        <end position="631"/>
    </location>
</feature>
<evidence type="ECO:0000313" key="4">
    <source>
        <dbReference type="Proteomes" id="UP000289708"/>
    </source>
</evidence>
<dbReference type="Proteomes" id="UP000289708">
    <property type="component" value="Unassembled WGS sequence"/>
</dbReference>
<dbReference type="SUPFAM" id="SSF53448">
    <property type="entry name" value="Nucleotide-diphospho-sugar transferases"/>
    <property type="match status" value="1"/>
</dbReference>
<comment type="caution">
    <text evidence="3">The sequence shown here is derived from an EMBL/GenBank/DDBJ whole genome shotgun (WGS) entry which is preliminary data.</text>
</comment>
<dbReference type="AlphaFoldDB" id="A0A4Q0M2T4"/>